<dbReference type="PANTHER" id="PTHR36930">
    <property type="entry name" value="METAL-SULFUR CLUSTER BIOSYNTHESIS PROTEINS YUAD-RELATED"/>
    <property type="match status" value="1"/>
</dbReference>
<protein>
    <submittedName>
        <fullName evidence="2">MOSC domain-containing protein</fullName>
    </submittedName>
</protein>
<evidence type="ECO:0000313" key="3">
    <source>
        <dbReference type="Proteomes" id="UP001623600"/>
    </source>
</evidence>
<dbReference type="PANTHER" id="PTHR36930:SF1">
    <property type="entry name" value="MOSC DOMAIN-CONTAINING PROTEIN"/>
    <property type="match status" value="1"/>
</dbReference>
<feature type="domain" description="MOSC" evidence="1">
    <location>
        <begin position="18"/>
        <end position="142"/>
    </location>
</feature>
<organism evidence="2 3">
    <name type="scientific">Candidatus Clostridium helianthi</name>
    <dbReference type="NCBI Taxonomy" id="3381660"/>
    <lineage>
        <taxon>Bacteria</taxon>
        <taxon>Bacillati</taxon>
        <taxon>Bacillota</taxon>
        <taxon>Clostridia</taxon>
        <taxon>Eubacteriales</taxon>
        <taxon>Clostridiaceae</taxon>
        <taxon>Clostridium</taxon>
    </lineage>
</organism>
<name>A0ABW8S2R4_9CLOT</name>
<dbReference type="EMBL" id="JBJIAB010000007">
    <property type="protein sequence ID" value="MFL0165035.1"/>
    <property type="molecule type" value="Genomic_DNA"/>
</dbReference>
<accession>A0ABW8S2R4</accession>
<dbReference type="Pfam" id="PF03473">
    <property type="entry name" value="MOSC"/>
    <property type="match status" value="1"/>
</dbReference>
<keyword evidence="3" id="KW-1185">Reference proteome</keyword>
<comment type="caution">
    <text evidence="2">The sequence shown here is derived from an EMBL/GenBank/DDBJ whole genome shotgun (WGS) entry which is preliminary data.</text>
</comment>
<evidence type="ECO:0000313" key="2">
    <source>
        <dbReference type="EMBL" id="MFL0165035.1"/>
    </source>
</evidence>
<dbReference type="RefSeq" id="WP_406760903.1">
    <property type="nucleotide sequence ID" value="NZ_JBJIAB010000007.1"/>
</dbReference>
<dbReference type="InterPro" id="IPR005302">
    <property type="entry name" value="MoCF_Sase_C"/>
</dbReference>
<dbReference type="InterPro" id="IPR011037">
    <property type="entry name" value="Pyrv_Knase-like_insert_dom_sf"/>
</dbReference>
<dbReference type="InterPro" id="IPR052716">
    <property type="entry name" value="MOSC_domain"/>
</dbReference>
<evidence type="ECO:0000259" key="1">
    <source>
        <dbReference type="PROSITE" id="PS51340"/>
    </source>
</evidence>
<gene>
    <name evidence="2" type="ORF">ACJDTP_08135</name>
</gene>
<dbReference type="SUPFAM" id="SSF50800">
    <property type="entry name" value="PK beta-barrel domain-like"/>
    <property type="match status" value="1"/>
</dbReference>
<dbReference type="Gene3D" id="2.40.33.20">
    <property type="entry name" value="PK beta-barrel domain-like"/>
    <property type="match status" value="1"/>
</dbReference>
<dbReference type="PROSITE" id="PS51340">
    <property type="entry name" value="MOSC"/>
    <property type="match status" value="1"/>
</dbReference>
<sequence length="142" mass="15740">MGKVVAVCISEKRGTQKKNIQEGNFIENFGIESDAHAGNWHRQVSLLSYEKIEEFNNKGANVIDGAFGENLVVEGIEFIKLPIGSTLRCNDVVLEITQIGKECHNHCEIYKKMGDCIMPRNGVFAKVIVGGKIRCGDEMKVV</sequence>
<proteinExistence type="predicted"/>
<dbReference type="Proteomes" id="UP001623600">
    <property type="component" value="Unassembled WGS sequence"/>
</dbReference>
<reference evidence="2 3" key="1">
    <citation type="submission" date="2024-11" db="EMBL/GenBank/DDBJ databases">
        <authorList>
            <person name="Heng Y.C."/>
            <person name="Lim A.C.H."/>
            <person name="Lee J.K.Y."/>
            <person name="Kittelmann S."/>
        </authorList>
    </citation>
    <scope>NUCLEOTIDE SEQUENCE [LARGE SCALE GENOMIC DNA]</scope>
    <source>
        <strain evidence="2 3">WILCCON 0112</strain>
    </source>
</reference>